<evidence type="ECO:0000313" key="2">
    <source>
        <dbReference type="Proteomes" id="UP000054321"/>
    </source>
</evidence>
<name>A0A0C3GKF9_OIDMZ</name>
<dbReference type="InParanoid" id="A0A0C3GKF9"/>
<reference evidence="2" key="2">
    <citation type="submission" date="2015-01" db="EMBL/GenBank/DDBJ databases">
        <title>Evolutionary Origins and Diversification of the Mycorrhizal Mutualists.</title>
        <authorList>
            <consortium name="DOE Joint Genome Institute"/>
            <consortium name="Mycorrhizal Genomics Consortium"/>
            <person name="Kohler A."/>
            <person name="Kuo A."/>
            <person name="Nagy L.G."/>
            <person name="Floudas D."/>
            <person name="Copeland A."/>
            <person name="Barry K.W."/>
            <person name="Cichocki N."/>
            <person name="Veneault-Fourrey C."/>
            <person name="LaButti K."/>
            <person name="Lindquist E.A."/>
            <person name="Lipzen A."/>
            <person name="Lundell T."/>
            <person name="Morin E."/>
            <person name="Murat C."/>
            <person name="Riley R."/>
            <person name="Ohm R."/>
            <person name="Sun H."/>
            <person name="Tunlid A."/>
            <person name="Henrissat B."/>
            <person name="Grigoriev I.V."/>
            <person name="Hibbett D.S."/>
            <person name="Martin F."/>
        </authorList>
    </citation>
    <scope>NUCLEOTIDE SEQUENCE [LARGE SCALE GENOMIC DNA]</scope>
    <source>
        <strain evidence="2">Zn</strain>
    </source>
</reference>
<proteinExistence type="predicted"/>
<accession>A0A0C3GKF9</accession>
<dbReference type="AlphaFoldDB" id="A0A0C3GKF9"/>
<gene>
    <name evidence="1" type="ORF">OIDMADRAFT_183324</name>
</gene>
<dbReference type="HOGENOM" id="CLU_1240451_0_0_1"/>
<dbReference type="Proteomes" id="UP000054321">
    <property type="component" value="Unassembled WGS sequence"/>
</dbReference>
<dbReference type="EMBL" id="KN832884">
    <property type="protein sequence ID" value="KIM96605.1"/>
    <property type="molecule type" value="Genomic_DNA"/>
</dbReference>
<organism evidence="1 2">
    <name type="scientific">Oidiodendron maius (strain Zn)</name>
    <dbReference type="NCBI Taxonomy" id="913774"/>
    <lineage>
        <taxon>Eukaryota</taxon>
        <taxon>Fungi</taxon>
        <taxon>Dikarya</taxon>
        <taxon>Ascomycota</taxon>
        <taxon>Pezizomycotina</taxon>
        <taxon>Leotiomycetes</taxon>
        <taxon>Leotiomycetes incertae sedis</taxon>
        <taxon>Myxotrichaceae</taxon>
        <taxon>Oidiodendron</taxon>
    </lineage>
</organism>
<reference evidence="1 2" key="1">
    <citation type="submission" date="2014-04" db="EMBL/GenBank/DDBJ databases">
        <authorList>
            <consortium name="DOE Joint Genome Institute"/>
            <person name="Kuo A."/>
            <person name="Martino E."/>
            <person name="Perotto S."/>
            <person name="Kohler A."/>
            <person name="Nagy L.G."/>
            <person name="Floudas D."/>
            <person name="Copeland A."/>
            <person name="Barry K.W."/>
            <person name="Cichocki N."/>
            <person name="Veneault-Fourrey C."/>
            <person name="LaButti K."/>
            <person name="Lindquist E.A."/>
            <person name="Lipzen A."/>
            <person name="Lundell T."/>
            <person name="Morin E."/>
            <person name="Murat C."/>
            <person name="Sun H."/>
            <person name="Tunlid A."/>
            <person name="Henrissat B."/>
            <person name="Grigoriev I.V."/>
            <person name="Hibbett D.S."/>
            <person name="Martin F."/>
            <person name="Nordberg H.P."/>
            <person name="Cantor M.N."/>
            <person name="Hua S.X."/>
        </authorList>
    </citation>
    <scope>NUCLEOTIDE SEQUENCE [LARGE SCALE GENOMIC DNA]</scope>
    <source>
        <strain evidence="1 2">Zn</strain>
    </source>
</reference>
<protein>
    <submittedName>
        <fullName evidence="1">Uncharacterized protein</fullName>
    </submittedName>
</protein>
<evidence type="ECO:0000313" key="1">
    <source>
        <dbReference type="EMBL" id="KIM96605.1"/>
    </source>
</evidence>
<sequence>MRDDSKSAPFASPMTLIGPVVPPNLDVRIETDTRKVSDFDTYAFPRAIKSSAGEAIGCAMFDDPNDYSVAVECLIVQSRLDDLGQQNLLPQAAPGRDGVTGIKVKRGLQIAFGETGVTFTPANDHNYVSFESIDDGSHRELQLPEEAGISLSKGSDTSVSAAANAVSIQGSGSNKLVDELATPPFRTSWASPGNTVGLRVTPLCLCEQQTSQGQSLRESVWGA</sequence>
<keyword evidence="2" id="KW-1185">Reference proteome</keyword>